<dbReference type="InterPro" id="IPR008921">
    <property type="entry name" value="DNA_pol3_clamp-load_cplx_C"/>
</dbReference>
<name>A0ABN8W370_9BACT</name>
<dbReference type="InterPro" id="IPR027417">
    <property type="entry name" value="P-loop_NTPase"/>
</dbReference>
<comment type="function">
    <text evidence="1">DNA-dependent ATPase that plays important roles in cellular responses to stalled DNA replication processes.</text>
</comment>
<dbReference type="Gene3D" id="1.10.8.60">
    <property type="match status" value="1"/>
</dbReference>
<keyword evidence="5" id="KW-0067">ATP-binding</keyword>
<dbReference type="EMBL" id="OX336137">
    <property type="protein sequence ID" value="CAI2718513.1"/>
    <property type="molecule type" value="Genomic_DNA"/>
</dbReference>
<dbReference type="SMART" id="SM00382">
    <property type="entry name" value="AAA"/>
    <property type="match status" value="1"/>
</dbReference>
<dbReference type="Gene3D" id="1.20.272.10">
    <property type="match status" value="1"/>
</dbReference>
<dbReference type="RefSeq" id="WP_282011408.1">
    <property type="nucleotide sequence ID" value="NZ_OX336137.1"/>
</dbReference>
<accession>A0ABN8W370</accession>
<keyword evidence="8" id="KW-1185">Reference proteome</keyword>
<dbReference type="InterPro" id="IPR021886">
    <property type="entry name" value="MgsA_C"/>
</dbReference>
<evidence type="ECO:0000256" key="3">
    <source>
        <dbReference type="ARBA" id="ARBA00020776"/>
    </source>
</evidence>
<reference evidence="7 8" key="1">
    <citation type="submission" date="2022-09" db="EMBL/GenBank/DDBJ databases">
        <authorList>
            <person name="Kop L."/>
        </authorList>
    </citation>
    <scope>NUCLEOTIDE SEQUENCE [LARGE SCALE GENOMIC DNA]</scope>
    <source>
        <strain evidence="7 8">347</strain>
    </source>
</reference>
<evidence type="ECO:0000256" key="4">
    <source>
        <dbReference type="ARBA" id="ARBA00022741"/>
    </source>
</evidence>
<dbReference type="Gene3D" id="1.10.3710.10">
    <property type="entry name" value="DNA polymerase III clamp loader subunits, C-terminal domain"/>
    <property type="match status" value="1"/>
</dbReference>
<dbReference type="Pfam" id="PF12002">
    <property type="entry name" value="MgsA_C"/>
    <property type="match status" value="1"/>
</dbReference>
<keyword evidence="4" id="KW-0547">Nucleotide-binding</keyword>
<evidence type="ECO:0000313" key="8">
    <source>
        <dbReference type="Proteomes" id="UP001157733"/>
    </source>
</evidence>
<dbReference type="SUPFAM" id="SSF52540">
    <property type="entry name" value="P-loop containing nucleoside triphosphate hydrolases"/>
    <property type="match status" value="1"/>
</dbReference>
<gene>
    <name evidence="7" type="ORF">NSPWAT_1654</name>
</gene>
<evidence type="ECO:0000256" key="5">
    <source>
        <dbReference type="ARBA" id="ARBA00022840"/>
    </source>
</evidence>
<dbReference type="Proteomes" id="UP001157733">
    <property type="component" value="Chromosome"/>
</dbReference>
<dbReference type="Pfam" id="PF00004">
    <property type="entry name" value="AAA"/>
    <property type="match status" value="1"/>
</dbReference>
<sequence length="429" mass="47822">MDLFPELEEESNRLPQAPLADRMRPAGWQELFGHDHLVGETSPLRRLIEKDTGLSFILWGPPGCGKTTIARIVARVTQSQFFEISAVNAGVKDIREVIETAQKLWKSQKRRTILFIDEIHRFNKAQQDAVLPYVENGTIRMIGSTTENPSFEVIPSLRSRCQVFRLGYLSAEDVRGILERALKDQDHGLGRYPVAFDEEALHLIISHANGDARRALNVLDSAVGFHLQQDPEAATPVDRAMIEGIIQRCAVLYDKDGTEHYDHASAFQKSLRGSDADAAIYWLAKMIAGGEDPTFIARRLVITAAEDIGNADPMALVVANAAADAVERIGLPEARIPLAQAVIYVARARKDNTAIRAIDGALSDIENKGLSYPVPDHLKDAHYRDAKKYGYGVEYKYPHDYPGGHVDQEYLPQELRGKKYLPDDKQSES</sequence>
<feature type="domain" description="AAA+ ATPase" evidence="6">
    <location>
        <begin position="52"/>
        <end position="169"/>
    </location>
</feature>
<comment type="similarity">
    <text evidence="2">Belongs to the AAA ATPase family. RarA/MGS1/WRNIP1 subfamily.</text>
</comment>
<dbReference type="InterPro" id="IPR051314">
    <property type="entry name" value="AAA_ATPase_RarA/MGS1/WRNIP1"/>
</dbReference>
<evidence type="ECO:0000313" key="7">
    <source>
        <dbReference type="EMBL" id="CAI2718513.1"/>
    </source>
</evidence>
<dbReference type="InterPro" id="IPR003593">
    <property type="entry name" value="AAA+_ATPase"/>
</dbReference>
<dbReference type="Gene3D" id="3.40.50.300">
    <property type="entry name" value="P-loop containing nucleotide triphosphate hydrolases"/>
    <property type="match status" value="1"/>
</dbReference>
<evidence type="ECO:0000256" key="1">
    <source>
        <dbReference type="ARBA" id="ARBA00002393"/>
    </source>
</evidence>
<dbReference type="SUPFAM" id="SSF48019">
    <property type="entry name" value="post-AAA+ oligomerization domain-like"/>
    <property type="match status" value="1"/>
</dbReference>
<dbReference type="CDD" id="cd00009">
    <property type="entry name" value="AAA"/>
    <property type="match status" value="1"/>
</dbReference>
<dbReference type="CDD" id="cd18139">
    <property type="entry name" value="HLD_clamp_RarA"/>
    <property type="match status" value="1"/>
</dbReference>
<organism evidence="7 8">
    <name type="scientific">Nitrospina watsonii</name>
    <dbReference type="NCBI Taxonomy" id="1323948"/>
    <lineage>
        <taxon>Bacteria</taxon>
        <taxon>Pseudomonadati</taxon>
        <taxon>Nitrospinota/Tectimicrobiota group</taxon>
        <taxon>Nitrospinota</taxon>
        <taxon>Nitrospinia</taxon>
        <taxon>Nitrospinales</taxon>
        <taxon>Nitrospinaceae</taxon>
        <taxon>Nitrospina</taxon>
    </lineage>
</organism>
<dbReference type="PANTHER" id="PTHR13779">
    <property type="entry name" value="WERNER HELICASE-INTERACTING PROTEIN 1 FAMILY MEMBER"/>
    <property type="match status" value="1"/>
</dbReference>
<dbReference type="PANTHER" id="PTHR13779:SF7">
    <property type="entry name" value="ATPASE WRNIP1"/>
    <property type="match status" value="1"/>
</dbReference>
<proteinExistence type="inferred from homology"/>
<dbReference type="Pfam" id="PF16193">
    <property type="entry name" value="AAA_assoc_2"/>
    <property type="match status" value="1"/>
</dbReference>
<evidence type="ECO:0000259" key="6">
    <source>
        <dbReference type="SMART" id="SM00382"/>
    </source>
</evidence>
<dbReference type="InterPro" id="IPR032423">
    <property type="entry name" value="AAA_assoc_2"/>
</dbReference>
<evidence type="ECO:0000256" key="2">
    <source>
        <dbReference type="ARBA" id="ARBA00008959"/>
    </source>
</evidence>
<protein>
    <recommendedName>
        <fullName evidence="3">Replication-associated recombination protein A</fullName>
    </recommendedName>
</protein>
<dbReference type="InterPro" id="IPR003959">
    <property type="entry name" value="ATPase_AAA_core"/>
</dbReference>